<protein>
    <submittedName>
        <fullName evidence="2">Uncharacterized protein</fullName>
    </submittedName>
</protein>
<evidence type="ECO:0000313" key="2">
    <source>
        <dbReference type="EMBL" id="PPQ66494.1"/>
    </source>
</evidence>
<reference evidence="2 3" key="1">
    <citation type="journal article" date="2018" name="Evol. Lett.">
        <title>Horizontal gene cluster transfer increased hallucinogenic mushroom diversity.</title>
        <authorList>
            <person name="Reynolds H.T."/>
            <person name="Vijayakumar V."/>
            <person name="Gluck-Thaler E."/>
            <person name="Korotkin H.B."/>
            <person name="Matheny P.B."/>
            <person name="Slot J.C."/>
        </authorList>
    </citation>
    <scope>NUCLEOTIDE SEQUENCE [LARGE SCALE GENOMIC DNA]</scope>
    <source>
        <strain evidence="2 3">SRW20</strain>
    </source>
</reference>
<evidence type="ECO:0000313" key="3">
    <source>
        <dbReference type="Proteomes" id="UP000284706"/>
    </source>
</evidence>
<comment type="caution">
    <text evidence="2">The sequence shown here is derived from an EMBL/GenBank/DDBJ whole genome shotgun (WGS) entry which is preliminary data.</text>
</comment>
<dbReference type="Proteomes" id="UP000284706">
    <property type="component" value="Unassembled WGS sequence"/>
</dbReference>
<gene>
    <name evidence="2" type="ORF">CVT26_011182</name>
</gene>
<dbReference type="EMBL" id="NHYE01005629">
    <property type="protein sequence ID" value="PPQ66494.1"/>
    <property type="molecule type" value="Genomic_DNA"/>
</dbReference>
<accession>A0A409VJP4</accession>
<feature type="chain" id="PRO_5019132282" evidence="1">
    <location>
        <begin position="25"/>
        <end position="675"/>
    </location>
</feature>
<sequence length="675" mass="77665">MVHMISSPFMFSSFEMFLLRACPAVVLQLFDSMELLTLINISASSRALRRLFLSYAQRVWDPAKRFRRWFPNVLEFRRVLRSEDAVISGSFALQFFDRSFYVESDMDIFVRIAGVTGLCGFITSQGYRYQGRPLGYVLDALGRSAHIAKAAKNVTSFEDPLLAVYNFQKFVASETGRVEVLRVQVVVVDTDPVEHILFDFHSTVVMNFITADEAISVFPLSTLVHRLSYISRIREESDARSDGWMKKYEERGFVFVGPGNQHEARFFVKGHRHASDQHSWRIRFLHTGERSQYGPMIVAVGFEILSLENLAVADGSFIRIAEPYFAMSRSLSHLEMFLLRISPALLAHILTFFDISALLAFSRSSKMLRGVYTSYARAVWNPSVILKSWFLYSWSFRKVLRRCGGVLSGSLVFNFFDRVKARRRVMHIFIRPAGADDFCSWLFYEDYVCTSGDYDRYNPAWHSKRCADSENIREGTVLATYVFKKTSRPVNGVAKVYLIKVVIVNVDPIRYILFNFPCTDYDALWSFWTAGEMNFMTSDVAVSIFPYDTFVKRTSYLSWSGDDCTLPQAWFNKYKRRGVEVIQGTCKGMSISLRGGPRHVMDSHCWRIELEDDDVPDFVDNYYGRTAVDLPFEVLFLSGIDDDDIFRMKVAEPYAWRAILEAESGPVLEPDCHDY</sequence>
<dbReference type="InParanoid" id="A0A409VJP4"/>
<feature type="signal peptide" evidence="1">
    <location>
        <begin position="1"/>
        <end position="24"/>
    </location>
</feature>
<organism evidence="2 3">
    <name type="scientific">Gymnopilus dilepis</name>
    <dbReference type="NCBI Taxonomy" id="231916"/>
    <lineage>
        <taxon>Eukaryota</taxon>
        <taxon>Fungi</taxon>
        <taxon>Dikarya</taxon>
        <taxon>Basidiomycota</taxon>
        <taxon>Agaricomycotina</taxon>
        <taxon>Agaricomycetes</taxon>
        <taxon>Agaricomycetidae</taxon>
        <taxon>Agaricales</taxon>
        <taxon>Agaricineae</taxon>
        <taxon>Hymenogastraceae</taxon>
        <taxon>Gymnopilus</taxon>
    </lineage>
</organism>
<proteinExistence type="predicted"/>
<keyword evidence="1" id="KW-0732">Signal</keyword>
<keyword evidence="3" id="KW-1185">Reference proteome</keyword>
<name>A0A409VJP4_9AGAR</name>
<dbReference type="OrthoDB" id="3041043at2759"/>
<dbReference type="AlphaFoldDB" id="A0A409VJP4"/>
<evidence type="ECO:0000256" key="1">
    <source>
        <dbReference type="SAM" id="SignalP"/>
    </source>
</evidence>